<dbReference type="Gene3D" id="3.40.50.10930">
    <property type="match status" value="1"/>
</dbReference>
<proteinExistence type="inferred from homology"/>
<evidence type="ECO:0000256" key="7">
    <source>
        <dbReference type="ARBA" id="ARBA00022840"/>
    </source>
</evidence>
<dbReference type="Gene3D" id="3.40.50.300">
    <property type="entry name" value="P-loop containing nucleotide triphosphate hydrolases"/>
    <property type="match status" value="2"/>
</dbReference>
<evidence type="ECO:0000256" key="4">
    <source>
        <dbReference type="ARBA" id="ARBA00022801"/>
    </source>
</evidence>
<dbReference type="NCBIfam" id="TIGR01450">
    <property type="entry name" value="recC"/>
    <property type="match status" value="1"/>
</dbReference>
<dbReference type="Pfam" id="PF17946">
    <property type="entry name" value="RecC_C"/>
    <property type="match status" value="1"/>
</dbReference>
<dbReference type="PANTHER" id="PTHR30591">
    <property type="entry name" value="RECBCD ENZYME SUBUNIT RECC"/>
    <property type="match status" value="1"/>
</dbReference>
<dbReference type="AlphaFoldDB" id="A0A0U1RK33"/>
<dbReference type="InterPro" id="IPR011335">
    <property type="entry name" value="Restrct_endonuc-II-like"/>
</dbReference>
<evidence type="ECO:0000256" key="6">
    <source>
        <dbReference type="ARBA" id="ARBA00022839"/>
    </source>
</evidence>
<dbReference type="InterPro" id="IPR027417">
    <property type="entry name" value="P-loop_NTPase"/>
</dbReference>
<dbReference type="InterPro" id="IPR041500">
    <property type="entry name" value="RecC_C"/>
</dbReference>
<evidence type="ECO:0000313" key="12">
    <source>
        <dbReference type="EMBL" id="CAM09085.1"/>
    </source>
</evidence>
<dbReference type="PIRSF" id="PIRSF000980">
    <property type="entry name" value="RecC"/>
    <property type="match status" value="1"/>
</dbReference>
<dbReference type="Proteomes" id="UP000000626">
    <property type="component" value="Chromosome"/>
</dbReference>
<keyword evidence="5 10" id="KW-0347">Helicase</keyword>
<comment type="similarity">
    <text evidence="10">Belongs to the RecC family.</text>
</comment>
<protein>
    <recommendedName>
        <fullName evidence="10">RecBCD enzyme subunit RecC</fullName>
    </recommendedName>
    <alternativeName>
        <fullName evidence="10">Exonuclease V subunit RecC</fullName>
        <shortName evidence="10">ExoV subunit RecC</shortName>
    </alternativeName>
    <alternativeName>
        <fullName evidence="10">Helicase/nuclease RecBCD subunit RecC</fullName>
    </alternativeName>
</protein>
<dbReference type="GO" id="GO:0009338">
    <property type="term" value="C:exodeoxyribonuclease V complex"/>
    <property type="evidence" value="ECO:0007669"/>
    <property type="project" value="InterPro"/>
</dbReference>
<dbReference type="GO" id="GO:0008854">
    <property type="term" value="F:exodeoxyribonuclease V activity"/>
    <property type="evidence" value="ECO:0007669"/>
    <property type="project" value="InterPro"/>
</dbReference>
<comment type="subunit">
    <text evidence="10">Heterotrimer of RecB, RecC and RecD. All subunits contribute to DNA-binding.</text>
</comment>
<keyword evidence="3 10" id="KW-0227">DNA damage</keyword>
<dbReference type="EnsemblBacteria" id="CAM09085">
    <property type="protein sequence ID" value="CAM09085"/>
    <property type="gene ID" value="NMA1974"/>
</dbReference>
<accession>A0A0U1RK33</accession>
<keyword evidence="9 10" id="KW-0234">DNA repair</keyword>
<evidence type="ECO:0000256" key="1">
    <source>
        <dbReference type="ARBA" id="ARBA00022722"/>
    </source>
</evidence>
<dbReference type="FunFam" id="3.40.50.300:FF:003614">
    <property type="entry name" value="RecBCD enzyme subunit RecC"/>
    <property type="match status" value="1"/>
</dbReference>
<comment type="function">
    <text evidence="10">A helicase/nuclease that prepares dsDNA breaks (DSB) for recombinational DNA repair. Binds to DSBs and unwinds DNA via a highly rapid and processive ATP-dependent bidirectional helicase activity. Unwinds dsDNA until it encounters a Chi (crossover hotspot instigator) sequence from the 3' direction. Cuts ssDNA a few nucleotides 3' to the Chi site. The properties and activities of the enzyme are changed at Chi. The Chi-altered holoenzyme produces a long 3'-ssDNA overhang and facilitates RecA-binding to the ssDNA for homologous DNA recombination and repair. Holoenzyme degrades any linearized DNA that is unable to undergo homologous recombination. In the holoenzyme this subunit recognizes the wild-type Chi sequence, and when added to isolated RecB increases its ATP-dependent helicase processivity.</text>
</comment>
<keyword evidence="6 10" id="KW-0269">Exonuclease</keyword>
<dbReference type="Gene3D" id="1.10.10.160">
    <property type="match status" value="1"/>
</dbReference>
<sequence>MFYLYQSNRLETLAALFARIQKVKPLKSALQPEQIIVQSQGMRRYLNTCLARDLGVAANLSFSLPAGLTWKLMKKLIPGIPELSPFAPEVMRWRLLDLFRSEAFRNTAEFEDVRNVLQDYLGSGESADYQLAGQLADIFDQYLVYRPQWIDAWQQGRRLGLGDDEIWQSKLWRYLDDGRQSAPHRVALWEKLLAALDKDKLPERYFVFGISTMAPMYLQLLHKLSEHCDVFVFALNPSGMYWGNVIEAAQILKGGGDPDLTQAGHPLLASLGKQGRDFFDFLNEMEIEGETPVFEEGGRDTLLHALQTDIQNLKMPSENVGSVGTDDGSIRIVSAHSPLRELQILKDKLLKILHEHPDWQPHDIAVLTPNIESYTPFIEAVFGQAQPGAQALPYSVSDVKISRRQPLFHALSCLFDLLESRFEVDKVLVLLETAPVLRHFGLTEDDLPLLHDMVADLNVRWGLDGEMRGGTDQLFTWKQAVERMILGWMLPEGGNPMWQGVSAWYADVNQTALFGRFAAFLETLTDIVRIWRQPATVDEWVARCRDLLETLFQVEGDDQKAVQSLENEWVKWQAETELAQFSGQLPLHTVIRHIRRFLDSESEAGFLRGGITFCSMVPMRSLPFKVICLLGLNDGDFPRNTKAAVFDLIAKHPAKGDRARRDDDRYLFLEALISAREILYLSYIGRDIRKDEELAPSSLLGELIDTVAAMTGTNSRQLAQNWIEQHPLQAFSRRYFQEGGRSDGIFGTRTDYAAALGQTPEPPQPFFDQPVENAEPVAEIGQDEFIRFWRNPVKVWLQQQLAWSEPHIGEAWEPAEPFEPQHADQIAETYIEARREGRDFAQTAARIGAESLLPSGELGRLWQQNFQTAAKQIDTAVLNSPKLPPLSYAIPSDGQILKGSLGNLYRCGQVFYAYGKPNAPQRIAFLLEHLIFCAVMPSEAETRQTFIVQSGETEILAEIAQDRALQLLSEWMAFFNIGQNRPLPFFAKTSLAAAEAFAQKQDWEAALKKAQTAYYGNKVSKGQKDYTEVALVFGNASQNPLEQPLFENLARLLADTLAAAEKREGAGAA</sequence>
<gene>
    <name evidence="10" type="primary">recC</name>
    <name evidence="12" type="ordered locus">NMA1974</name>
</gene>
<feature type="domain" description="RecC C-terminal" evidence="11">
    <location>
        <begin position="779"/>
        <end position="997"/>
    </location>
</feature>
<dbReference type="PANTHER" id="PTHR30591:SF1">
    <property type="entry name" value="RECBCD ENZYME SUBUNIT RECC"/>
    <property type="match status" value="1"/>
</dbReference>
<keyword evidence="4 10" id="KW-0378">Hydrolase</keyword>
<dbReference type="EMBL" id="AL157959">
    <property type="protein sequence ID" value="CAM09085.1"/>
    <property type="molecule type" value="Genomic_DNA"/>
</dbReference>
<dbReference type="KEGG" id="nma:NMA1974"/>
<dbReference type="RefSeq" id="WP_002247043.1">
    <property type="nucleotide sequence ID" value="NC_003116.1"/>
</dbReference>
<dbReference type="GO" id="GO:0003678">
    <property type="term" value="F:DNA helicase activity"/>
    <property type="evidence" value="ECO:0007669"/>
    <property type="project" value="UniProtKB-UniRule"/>
</dbReference>
<evidence type="ECO:0000256" key="9">
    <source>
        <dbReference type="ARBA" id="ARBA00023204"/>
    </source>
</evidence>
<dbReference type="GO" id="GO:0003677">
    <property type="term" value="F:DNA binding"/>
    <property type="evidence" value="ECO:0007669"/>
    <property type="project" value="UniProtKB-UniRule"/>
</dbReference>
<dbReference type="SUPFAM" id="SSF52980">
    <property type="entry name" value="Restriction endonuclease-like"/>
    <property type="match status" value="1"/>
</dbReference>
<evidence type="ECO:0000256" key="5">
    <source>
        <dbReference type="ARBA" id="ARBA00022806"/>
    </source>
</evidence>
<dbReference type="HAMAP" id="MF_01486">
    <property type="entry name" value="RecC"/>
    <property type="match status" value="1"/>
</dbReference>
<dbReference type="Pfam" id="PF04257">
    <property type="entry name" value="Exonuc_V_gamma"/>
    <property type="match status" value="1"/>
</dbReference>
<evidence type="ECO:0000313" key="13">
    <source>
        <dbReference type="Proteomes" id="UP000000626"/>
    </source>
</evidence>
<keyword evidence="8 10" id="KW-0238">DNA-binding</keyword>
<dbReference type="SUPFAM" id="SSF52540">
    <property type="entry name" value="P-loop containing nucleoside triphosphate hydrolases"/>
    <property type="match status" value="2"/>
</dbReference>
<organism evidence="12 13">
    <name type="scientific">Neisseria meningitidis serogroup A / serotype 4A (strain DSM 15465 / Z2491)</name>
    <dbReference type="NCBI Taxonomy" id="122587"/>
    <lineage>
        <taxon>Bacteria</taxon>
        <taxon>Pseudomonadati</taxon>
        <taxon>Pseudomonadota</taxon>
        <taxon>Betaproteobacteria</taxon>
        <taxon>Neisseriales</taxon>
        <taxon>Neisseriaceae</taxon>
        <taxon>Neisseria</taxon>
    </lineage>
</organism>
<name>A0A0U1RK33_NEIMA</name>
<dbReference type="HOGENOM" id="CLU_007513_0_0_4"/>
<dbReference type="GO" id="GO:0000724">
    <property type="term" value="P:double-strand break repair via homologous recombination"/>
    <property type="evidence" value="ECO:0007669"/>
    <property type="project" value="UniProtKB-UniRule"/>
</dbReference>
<dbReference type="GO" id="GO:0005524">
    <property type="term" value="F:ATP binding"/>
    <property type="evidence" value="ECO:0007669"/>
    <property type="project" value="UniProtKB-UniRule"/>
</dbReference>
<dbReference type="CDD" id="cd22353">
    <property type="entry name" value="RecC_C-like"/>
    <property type="match status" value="1"/>
</dbReference>
<comment type="miscellaneous">
    <text evidence="10">In the RecBCD complex, RecB has a slow 3'-5' helicase, an exonuclease activity and loads RecA onto ssDNA, RecD has a fast 5'-3' helicase activity, while RecC stimulates the ATPase and processivity of the RecB helicase and contributes to recognition of the Chi site.</text>
</comment>
<evidence type="ECO:0000256" key="10">
    <source>
        <dbReference type="HAMAP-Rule" id="MF_01486"/>
    </source>
</evidence>
<evidence type="ECO:0000256" key="3">
    <source>
        <dbReference type="ARBA" id="ARBA00022763"/>
    </source>
</evidence>
<dbReference type="InterPro" id="IPR006697">
    <property type="entry name" value="RecC"/>
</dbReference>
<evidence type="ECO:0000259" key="11">
    <source>
        <dbReference type="Pfam" id="PF17946"/>
    </source>
</evidence>
<evidence type="ECO:0000256" key="8">
    <source>
        <dbReference type="ARBA" id="ARBA00023125"/>
    </source>
</evidence>
<keyword evidence="1 10" id="KW-0540">Nuclease</keyword>
<reference evidence="12 13" key="1">
    <citation type="journal article" date="2000" name="Nature">
        <title>Complete DNA sequence of a serogroup A strain of Neisseria meningitidis Z2491.</title>
        <authorList>
            <person name="Parkhill J."/>
            <person name="Achtman M."/>
            <person name="James K.D."/>
            <person name="Bentley S.D."/>
            <person name="Churcher C."/>
            <person name="Klee S.R."/>
            <person name="Morelli G."/>
            <person name="Basham D."/>
            <person name="Brown D."/>
            <person name="Chillingworth T."/>
            <person name="Davies R.M."/>
            <person name="Davis P."/>
            <person name="Devlin K."/>
            <person name="Feltwell T."/>
            <person name="Hamlin N."/>
            <person name="Holroyd S."/>
            <person name="Jagels K."/>
            <person name="Leather S."/>
            <person name="Moule S."/>
            <person name="Mungall K."/>
            <person name="Quail M.A."/>
            <person name="Rajandream M.A."/>
            <person name="Rutherford K.M."/>
            <person name="Simmonds M."/>
            <person name="Skelton J."/>
            <person name="Whitehead S."/>
            <person name="Spratt B.G."/>
            <person name="Barrell B.G."/>
        </authorList>
    </citation>
    <scope>NUCLEOTIDE SEQUENCE [LARGE SCALE GENOMIC DNA]</scope>
    <source>
        <strain evidence="13">DSM 15465 / Z2491</strain>
    </source>
</reference>
<keyword evidence="2 10" id="KW-0547">Nucleotide-binding</keyword>
<keyword evidence="7 10" id="KW-0067">ATP-binding</keyword>
<dbReference type="InterPro" id="IPR013986">
    <property type="entry name" value="DExx_box_DNA_helicase_dom_sf"/>
</dbReference>
<evidence type="ECO:0000256" key="2">
    <source>
        <dbReference type="ARBA" id="ARBA00022741"/>
    </source>
</evidence>